<dbReference type="PANTHER" id="PTHR31616">
    <property type="entry name" value="TREHALASE"/>
    <property type="match status" value="1"/>
</dbReference>
<evidence type="ECO:0000313" key="3">
    <source>
        <dbReference type="Proteomes" id="UP000034181"/>
    </source>
</evidence>
<proteinExistence type="predicted"/>
<organism evidence="2 3">
    <name type="scientific">Candidatus Woesebacteria bacterium GW2011_GWB1_38_5b</name>
    <dbReference type="NCBI Taxonomy" id="1618569"/>
    <lineage>
        <taxon>Bacteria</taxon>
        <taxon>Candidatus Woeseibacteriota</taxon>
    </lineage>
</organism>
<dbReference type="EMBL" id="LBUZ01000014">
    <property type="protein sequence ID" value="KKQ75252.1"/>
    <property type="molecule type" value="Genomic_DNA"/>
</dbReference>
<evidence type="ECO:0000313" key="2">
    <source>
        <dbReference type="EMBL" id="KKQ75252.1"/>
    </source>
</evidence>
<dbReference type="GO" id="GO:0005975">
    <property type="term" value="P:carbohydrate metabolic process"/>
    <property type="evidence" value="ECO:0007669"/>
    <property type="project" value="InterPro"/>
</dbReference>
<accession>A0A0G0K8U9</accession>
<dbReference type="GO" id="GO:0004553">
    <property type="term" value="F:hydrolase activity, hydrolyzing O-glycosyl compounds"/>
    <property type="evidence" value="ECO:0007669"/>
    <property type="project" value="TreeGrafter"/>
</dbReference>
<gene>
    <name evidence="2" type="ORF">US96_C0014G0010</name>
</gene>
<dbReference type="AlphaFoldDB" id="A0A0G0K8U9"/>
<dbReference type="PANTHER" id="PTHR31616:SF13">
    <property type="entry name" value="GLUCAN 1,4-ALPHA-GLUCOSIDASE"/>
    <property type="match status" value="1"/>
</dbReference>
<name>A0A0G0K8U9_9BACT</name>
<comment type="caution">
    <text evidence="2">The sequence shown here is derived from an EMBL/GenBank/DDBJ whole genome shotgun (WGS) entry which is preliminary data.</text>
</comment>
<dbReference type="InterPro" id="IPR011613">
    <property type="entry name" value="GH15-like"/>
</dbReference>
<dbReference type="Gene3D" id="1.50.10.10">
    <property type="match status" value="1"/>
</dbReference>
<dbReference type="InterPro" id="IPR012341">
    <property type="entry name" value="6hp_glycosidase-like_sf"/>
</dbReference>
<sequence length="366" mass="42191">MPRSLVLGNGNILVCLDQYGQLRDFYFHYVGLENQMYKGCVGRIGVWIENQFSAITDPDWQILVDYKYETLIGNIVAVNPRLELELKFSDCVYNEKNIFIREVSVRNKAQREREIRVFFNHQFHLFESKVSDTGYFDPQDNTIVHYKGRRLMVIGGEHNGKSFSDYTIGVFGIEGKQGTWFDCFDGLLSKNPVEHGPVDSSIAFEQKVDANGEFNFHYWLCIDKTLHDVKALHKLVLQKGPSHIEKTTSDFWKAWVNKNDIDLTGLPRPVSDLFKKSLLIMRTHLDNTGGIIASGDSDMLQFGKDTYSYVWPRDAAFVATALDNAGYHEVVRRFFDFANSVISDDGYFYHKYRPDKSLGSSWHPWT</sequence>
<reference evidence="2 3" key="1">
    <citation type="journal article" date="2015" name="Nature">
        <title>rRNA introns, odd ribosomes, and small enigmatic genomes across a large radiation of phyla.</title>
        <authorList>
            <person name="Brown C.T."/>
            <person name="Hug L.A."/>
            <person name="Thomas B.C."/>
            <person name="Sharon I."/>
            <person name="Castelle C.J."/>
            <person name="Singh A."/>
            <person name="Wilkins M.J."/>
            <person name="Williams K.H."/>
            <person name="Banfield J.F."/>
        </authorList>
    </citation>
    <scope>NUCLEOTIDE SEQUENCE [LARGE SCALE GENOMIC DNA]</scope>
</reference>
<dbReference type="InterPro" id="IPR008928">
    <property type="entry name" value="6-hairpin_glycosidase_sf"/>
</dbReference>
<evidence type="ECO:0000259" key="1">
    <source>
        <dbReference type="Pfam" id="PF00723"/>
    </source>
</evidence>
<protein>
    <submittedName>
        <fullName evidence="2">Glucoamylase</fullName>
    </submittedName>
</protein>
<feature type="domain" description="GH15-like" evidence="1">
    <location>
        <begin position="282"/>
        <end position="344"/>
    </location>
</feature>
<dbReference type="SUPFAM" id="SSF48208">
    <property type="entry name" value="Six-hairpin glycosidases"/>
    <property type="match status" value="1"/>
</dbReference>
<dbReference type="Pfam" id="PF00723">
    <property type="entry name" value="Glyco_hydro_15"/>
    <property type="match status" value="1"/>
</dbReference>
<dbReference type="Proteomes" id="UP000034181">
    <property type="component" value="Unassembled WGS sequence"/>
</dbReference>